<sequence length="133" mass="14698">MPSLGTVSRGRSLQFSIDHPAPAGPNVNIQKPWAEFKENFAKRGRRPIRTLLVGDESAAEYYGNDHPSPTASDSLLAIPITFLQRIRSIWHAAQNTMGMTIHPPPPPTASLRFPSLFSNEFGPSGIPPRILWE</sequence>
<reference evidence="1" key="1">
    <citation type="journal article" date="2021" name="New Phytol.">
        <title>Evolutionary innovations through gain and loss of genes in the ectomycorrhizal Boletales.</title>
        <authorList>
            <person name="Wu G."/>
            <person name="Miyauchi S."/>
            <person name="Morin E."/>
            <person name="Kuo A."/>
            <person name="Drula E."/>
            <person name="Varga T."/>
            <person name="Kohler A."/>
            <person name="Feng B."/>
            <person name="Cao Y."/>
            <person name="Lipzen A."/>
            <person name="Daum C."/>
            <person name="Hundley H."/>
            <person name="Pangilinan J."/>
            <person name="Johnson J."/>
            <person name="Barry K."/>
            <person name="LaButti K."/>
            <person name="Ng V."/>
            <person name="Ahrendt S."/>
            <person name="Min B."/>
            <person name="Choi I.G."/>
            <person name="Park H."/>
            <person name="Plett J.M."/>
            <person name="Magnuson J."/>
            <person name="Spatafora J.W."/>
            <person name="Nagy L.G."/>
            <person name="Henrissat B."/>
            <person name="Grigoriev I.V."/>
            <person name="Yang Z.L."/>
            <person name="Xu J."/>
            <person name="Martin F.M."/>
        </authorList>
    </citation>
    <scope>NUCLEOTIDE SEQUENCE</scope>
    <source>
        <strain evidence="1">ATCC 28755</strain>
    </source>
</reference>
<keyword evidence="2" id="KW-1185">Reference proteome</keyword>
<evidence type="ECO:0000313" key="1">
    <source>
        <dbReference type="EMBL" id="KAH7906046.1"/>
    </source>
</evidence>
<gene>
    <name evidence="1" type="ORF">BJ138DRAFT_1117927</name>
</gene>
<dbReference type="Proteomes" id="UP000790377">
    <property type="component" value="Unassembled WGS sequence"/>
</dbReference>
<organism evidence="1 2">
    <name type="scientific">Hygrophoropsis aurantiaca</name>
    <dbReference type="NCBI Taxonomy" id="72124"/>
    <lineage>
        <taxon>Eukaryota</taxon>
        <taxon>Fungi</taxon>
        <taxon>Dikarya</taxon>
        <taxon>Basidiomycota</taxon>
        <taxon>Agaricomycotina</taxon>
        <taxon>Agaricomycetes</taxon>
        <taxon>Agaricomycetidae</taxon>
        <taxon>Boletales</taxon>
        <taxon>Coniophorineae</taxon>
        <taxon>Hygrophoropsidaceae</taxon>
        <taxon>Hygrophoropsis</taxon>
    </lineage>
</organism>
<evidence type="ECO:0000313" key="2">
    <source>
        <dbReference type="Proteomes" id="UP000790377"/>
    </source>
</evidence>
<name>A0ACB7ZYN2_9AGAM</name>
<proteinExistence type="predicted"/>
<protein>
    <submittedName>
        <fullName evidence="1">Uncharacterized protein</fullName>
    </submittedName>
</protein>
<accession>A0ACB7ZYN2</accession>
<comment type="caution">
    <text evidence="1">The sequence shown here is derived from an EMBL/GenBank/DDBJ whole genome shotgun (WGS) entry which is preliminary data.</text>
</comment>
<dbReference type="EMBL" id="MU268079">
    <property type="protein sequence ID" value="KAH7906046.1"/>
    <property type="molecule type" value="Genomic_DNA"/>
</dbReference>